<dbReference type="Pfam" id="PF00582">
    <property type="entry name" value="Usp"/>
    <property type="match status" value="2"/>
</dbReference>
<evidence type="ECO:0000256" key="1">
    <source>
        <dbReference type="ARBA" id="ARBA00008791"/>
    </source>
</evidence>
<dbReference type="CDD" id="cd00293">
    <property type="entry name" value="USP-like"/>
    <property type="match status" value="2"/>
</dbReference>
<accession>A0A1W2HBS9</accession>
<evidence type="ECO:0000313" key="4">
    <source>
        <dbReference type="Proteomes" id="UP000192333"/>
    </source>
</evidence>
<organism evidence="3 4">
    <name type="scientific">Aquiflexum balticum DSM 16537</name>
    <dbReference type="NCBI Taxonomy" id="758820"/>
    <lineage>
        <taxon>Bacteria</taxon>
        <taxon>Pseudomonadati</taxon>
        <taxon>Bacteroidota</taxon>
        <taxon>Cytophagia</taxon>
        <taxon>Cytophagales</taxon>
        <taxon>Cyclobacteriaceae</taxon>
        <taxon>Aquiflexum</taxon>
    </lineage>
</organism>
<gene>
    <name evidence="3" type="ORF">SAMN00777080_4869</name>
</gene>
<feature type="domain" description="UspA" evidence="2">
    <location>
        <begin position="1"/>
        <end position="148"/>
    </location>
</feature>
<name>A0A1W2HBS9_9BACT</name>
<dbReference type="PANTHER" id="PTHR46268">
    <property type="entry name" value="STRESS RESPONSE PROTEIN NHAX"/>
    <property type="match status" value="1"/>
</dbReference>
<dbReference type="Proteomes" id="UP000192333">
    <property type="component" value="Chromosome I"/>
</dbReference>
<protein>
    <submittedName>
        <fullName evidence="3">Nucleotide-binding universal stress protein, UspA family</fullName>
    </submittedName>
</protein>
<dbReference type="OrthoDB" id="1522603at2"/>
<dbReference type="SUPFAM" id="SSF52402">
    <property type="entry name" value="Adenine nucleotide alpha hydrolases-like"/>
    <property type="match status" value="2"/>
</dbReference>
<dbReference type="STRING" id="758820.SAMN00777080_4869"/>
<dbReference type="RefSeq" id="WP_084123121.1">
    <property type="nucleotide sequence ID" value="NZ_LT838813.1"/>
</dbReference>
<evidence type="ECO:0000259" key="2">
    <source>
        <dbReference type="Pfam" id="PF00582"/>
    </source>
</evidence>
<proteinExistence type="inferred from homology"/>
<dbReference type="EMBL" id="LT838813">
    <property type="protein sequence ID" value="SMD46188.1"/>
    <property type="molecule type" value="Genomic_DNA"/>
</dbReference>
<dbReference type="PANTHER" id="PTHR46268:SF6">
    <property type="entry name" value="UNIVERSAL STRESS PROTEIN UP12"/>
    <property type="match status" value="1"/>
</dbReference>
<dbReference type="AlphaFoldDB" id="A0A1W2HBS9"/>
<dbReference type="PRINTS" id="PR01438">
    <property type="entry name" value="UNVRSLSTRESS"/>
</dbReference>
<dbReference type="Gene3D" id="3.40.50.620">
    <property type="entry name" value="HUPs"/>
    <property type="match status" value="2"/>
</dbReference>
<dbReference type="InterPro" id="IPR006016">
    <property type="entry name" value="UspA"/>
</dbReference>
<feature type="domain" description="UspA" evidence="2">
    <location>
        <begin position="157"/>
        <end position="278"/>
    </location>
</feature>
<comment type="similarity">
    <text evidence="1">Belongs to the universal stress protein A family.</text>
</comment>
<dbReference type="InterPro" id="IPR006015">
    <property type="entry name" value="Universal_stress_UspA"/>
</dbReference>
<evidence type="ECO:0000313" key="3">
    <source>
        <dbReference type="EMBL" id="SMD46188.1"/>
    </source>
</evidence>
<dbReference type="InterPro" id="IPR014729">
    <property type="entry name" value="Rossmann-like_a/b/a_fold"/>
</dbReference>
<sequence length="283" mass="31303">MKTILVPYDFSKEAGYALDFAKEMAERTQNHLKLFHVIELPTPQSFNSFGEAGAFSNEGSQIFMIELIDKRKKQMAEFEAKYKDQGFSFETKMVFGNPFAGISKEILDAKADIVIMGSKGSSGIEEVLIGSNTEKVVRNSSCPVLTIKSKVSPKDIQKVVFASDFNEVPGDVVARLKTAIATINAELHLVKINTPSIFENTRTSKEKMKAFVEDFEVEAASMEVYNSASEEDGILEYAEDMNADMIAMATHGRTGFLHLLSGSIAEDVVNAAKRPVWTMKSKK</sequence>
<keyword evidence="4" id="KW-1185">Reference proteome</keyword>
<reference evidence="4" key="1">
    <citation type="submission" date="2017-04" db="EMBL/GenBank/DDBJ databases">
        <authorList>
            <person name="Varghese N."/>
            <person name="Submissions S."/>
        </authorList>
    </citation>
    <scope>NUCLEOTIDE SEQUENCE [LARGE SCALE GENOMIC DNA]</scope>
    <source>
        <strain evidence="4">DSM 16537</strain>
    </source>
</reference>